<evidence type="ECO:0000313" key="1">
    <source>
        <dbReference type="EMBL" id="CAF2152481.1"/>
    </source>
</evidence>
<sequence length="1191" mass="141221">MGIIKKLFETFVGRESLSKSCILAGHVFDADGEAELFFDLVLARFENFDQENNAVGNKSFLSYVDFIIQCTMTSLTNPELFQKFSNRIDSYLYIYRRIEEYLVIVKRSAYWTWALENNVKQLKEKILESLSQVFIENKGLQPNLRLKDEQQLRRINIVQYLIAMTDIGTKAIDSFFVLIKLSLQSSIVIDEHNRLQWKTIISNINHFGITIQEFISNYIAYELAFREFPLDLPGFIELIRKNHPSKHSKESPFLIFLRLSKDLNFKTEEFFDQYRTLFERGIKEKFYCFSHIGDLFTIIGRHDRVFDVYFTIYANSVDLDDLWTMFMYLSTKSELNDIIQKHLISKLSIRTAGAPIDSFLRYTKFATECMTKIKHEYHPRFLRIFENIFEGFINHQLTDERYSYRFSESNFKEFLKISLEMSTSHDLQQLSCLLIIRRLIFQNDNRLLKIADKTKGLFNKINDFDPDLCENNDPADIIQDEWLQDYLLVIPEDFLRYFNENVYNYLCNNHLNNRWTLYIWRRLIYLSILKSKAENTNEILLKMNEWMHMVKHDSYNINDTLTIILIINLFELVIVKCIKSVLSLPKINIIMDFLFNTRKEQLHLMDNKQVDEFIQDAEKLIQQILLLQGSCEKYRDPSNSTILYCFMQSMDFKTIITSIDLNQYKFPRPTEQIELIVSPIPKDIHITDVNIKEQYFQLFIQQANEWLRWFDKFLLVFLHVVEWLKNWNVIGAAQLFNDMRTARSNSSITMIQMKTTVEKALKLLRPFNDLQRLCHLLNCLTSFQLIDSGTQGNQIISENYIRELKRLQPNNSFKVDSKMIFEYIIPINGRQNVQWCIASEKLACNIEITYQTTDFNDALELLYRKEKVPIDKYVLQGEYETQRAGQLMILIDNETFSAPRTIWYRVIQTPLSTSHLFHGIFNMFYQQYSKQSIKPIKESELSNLLDRVFTFIDNLLHGTVSLKDMADLKAVFCDKNIHVKEEVKKLFSKRSSEEGTKRKRSTIVIRTTIDPTEKEIEQVCEWLQIYQYYSHVNIIINCIETFDILPIDNDDELIGRLKRLRDENCSLKEITQTYEIVKRQFQNLSSQHLQLIKTSLECSNTVQMMKKSDLYSPHGRRRFQELRDNLTTQFQFQERNNMILNSWIITYALCEPFVLKANNFDEFLNRIAGLSKFEENSLNHIQSKIFIHSTK</sequence>
<organism evidence="1 2">
    <name type="scientific">Rotaria magnacalcarata</name>
    <dbReference type="NCBI Taxonomy" id="392030"/>
    <lineage>
        <taxon>Eukaryota</taxon>
        <taxon>Metazoa</taxon>
        <taxon>Spiralia</taxon>
        <taxon>Gnathifera</taxon>
        <taxon>Rotifera</taxon>
        <taxon>Eurotatoria</taxon>
        <taxon>Bdelloidea</taxon>
        <taxon>Philodinida</taxon>
        <taxon>Philodinidae</taxon>
        <taxon>Rotaria</taxon>
    </lineage>
</organism>
<evidence type="ECO:0000313" key="2">
    <source>
        <dbReference type="Proteomes" id="UP000663824"/>
    </source>
</evidence>
<gene>
    <name evidence="1" type="ORF">MBJ925_LOCUS31535</name>
</gene>
<protein>
    <submittedName>
        <fullName evidence="1">Uncharacterized protein</fullName>
    </submittedName>
</protein>
<reference evidence="1" key="1">
    <citation type="submission" date="2021-02" db="EMBL/GenBank/DDBJ databases">
        <authorList>
            <person name="Nowell W R."/>
        </authorList>
    </citation>
    <scope>NUCLEOTIDE SEQUENCE</scope>
</reference>
<dbReference type="AlphaFoldDB" id="A0A816XYY1"/>
<dbReference type="Proteomes" id="UP000663824">
    <property type="component" value="Unassembled WGS sequence"/>
</dbReference>
<accession>A0A816XYY1</accession>
<proteinExistence type="predicted"/>
<name>A0A816XYY1_9BILA</name>
<comment type="caution">
    <text evidence="1">The sequence shown here is derived from an EMBL/GenBank/DDBJ whole genome shotgun (WGS) entry which is preliminary data.</text>
</comment>
<dbReference type="EMBL" id="CAJNRE010017197">
    <property type="protein sequence ID" value="CAF2152481.1"/>
    <property type="molecule type" value="Genomic_DNA"/>
</dbReference>